<protein>
    <submittedName>
        <fullName evidence="1">Uncharacterized protein</fullName>
    </submittedName>
</protein>
<gene>
    <name evidence="1" type="ORF">AVEN_67939_1</name>
</gene>
<reference evidence="1 2" key="1">
    <citation type="journal article" date="2019" name="Sci. Rep.">
        <title>Orb-weaving spider Araneus ventricosus genome elucidates the spidroin gene catalogue.</title>
        <authorList>
            <person name="Kono N."/>
            <person name="Nakamura H."/>
            <person name="Ohtoshi R."/>
            <person name="Moran D.A.P."/>
            <person name="Shinohara A."/>
            <person name="Yoshida Y."/>
            <person name="Fujiwara M."/>
            <person name="Mori M."/>
            <person name="Tomita M."/>
            <person name="Arakawa K."/>
        </authorList>
    </citation>
    <scope>NUCLEOTIDE SEQUENCE [LARGE SCALE GENOMIC DNA]</scope>
</reference>
<evidence type="ECO:0000313" key="2">
    <source>
        <dbReference type="Proteomes" id="UP000499080"/>
    </source>
</evidence>
<sequence length="186" mass="21316">MCFDPGDPNRVTSKIKNLFCLYYKCRPGPGTTQSFNRGLTIGIYINFEAVLLGSEDSEINCRQLGLENGIILAQFEFKNLKGMLIFENAHREPTIVSDPRSIRAHLELTIINLTFNVNNSELNWDTGQLNKMIKFTDIRNTTELGGPANPDLKFLKFCFGRKVEWGNFYQDAQYLRRGGPTHFHEF</sequence>
<organism evidence="1 2">
    <name type="scientific">Araneus ventricosus</name>
    <name type="common">Orbweaver spider</name>
    <name type="synonym">Epeira ventricosa</name>
    <dbReference type="NCBI Taxonomy" id="182803"/>
    <lineage>
        <taxon>Eukaryota</taxon>
        <taxon>Metazoa</taxon>
        <taxon>Ecdysozoa</taxon>
        <taxon>Arthropoda</taxon>
        <taxon>Chelicerata</taxon>
        <taxon>Arachnida</taxon>
        <taxon>Araneae</taxon>
        <taxon>Araneomorphae</taxon>
        <taxon>Entelegynae</taxon>
        <taxon>Araneoidea</taxon>
        <taxon>Araneidae</taxon>
        <taxon>Araneus</taxon>
    </lineage>
</organism>
<keyword evidence="2" id="KW-1185">Reference proteome</keyword>
<dbReference type="EMBL" id="BGPR01014248">
    <property type="protein sequence ID" value="GBN64390.1"/>
    <property type="molecule type" value="Genomic_DNA"/>
</dbReference>
<proteinExistence type="predicted"/>
<name>A0A4Y2QM85_ARAVE</name>
<dbReference type="AlphaFoldDB" id="A0A4Y2QM85"/>
<accession>A0A4Y2QM85</accession>
<comment type="caution">
    <text evidence="1">The sequence shown here is derived from an EMBL/GenBank/DDBJ whole genome shotgun (WGS) entry which is preliminary data.</text>
</comment>
<evidence type="ECO:0000313" key="1">
    <source>
        <dbReference type="EMBL" id="GBN64390.1"/>
    </source>
</evidence>
<dbReference type="Proteomes" id="UP000499080">
    <property type="component" value="Unassembled WGS sequence"/>
</dbReference>